<feature type="chain" id="PRO_5039365904" evidence="2">
    <location>
        <begin position="20"/>
        <end position="477"/>
    </location>
</feature>
<keyword evidence="5" id="KW-1185">Reference proteome</keyword>
<accession>A0A5B2XMN1</accession>
<feature type="transmembrane region" description="Helical" evidence="1">
    <location>
        <begin position="337"/>
        <end position="356"/>
    </location>
</feature>
<keyword evidence="2" id="KW-0732">Signal</keyword>
<evidence type="ECO:0000256" key="1">
    <source>
        <dbReference type="SAM" id="Phobius"/>
    </source>
</evidence>
<name>A0A5B2XMN1_9PSEU</name>
<dbReference type="OrthoDB" id="9765647at2"/>
<dbReference type="InterPro" id="IPR053145">
    <property type="entry name" value="AB_hydrolase_Est10"/>
</dbReference>
<dbReference type="PANTHER" id="PTHR43265">
    <property type="entry name" value="ESTERASE ESTD"/>
    <property type="match status" value="1"/>
</dbReference>
<evidence type="ECO:0000259" key="3">
    <source>
        <dbReference type="Pfam" id="PF00326"/>
    </source>
</evidence>
<dbReference type="InterPro" id="IPR029058">
    <property type="entry name" value="AB_hydrolase_fold"/>
</dbReference>
<feature type="transmembrane region" description="Helical" evidence="1">
    <location>
        <begin position="409"/>
        <end position="432"/>
    </location>
</feature>
<protein>
    <submittedName>
        <fullName evidence="4">Lysophospholipase</fullName>
    </submittedName>
</protein>
<proteinExistence type="predicted"/>
<dbReference type="SUPFAM" id="SSF53474">
    <property type="entry name" value="alpha/beta-Hydrolases"/>
    <property type="match status" value="1"/>
</dbReference>
<keyword evidence="1" id="KW-0812">Transmembrane</keyword>
<reference evidence="4 5" key="1">
    <citation type="submission" date="2019-09" db="EMBL/GenBank/DDBJ databases">
        <title>Goodfellowia gen. nov., a new genus of the Pseudonocardineae related to Actinoalloteichus, containing Goodfellowia coeruleoviolacea gen. nov., comb. nov. gen. nov., comb. nov.</title>
        <authorList>
            <person name="Labeda D."/>
        </authorList>
    </citation>
    <scope>NUCLEOTIDE SEQUENCE [LARGE SCALE GENOMIC DNA]</scope>
    <source>
        <strain evidence="4 5">AN110305</strain>
    </source>
</reference>
<dbReference type="EMBL" id="VUOB01000012">
    <property type="protein sequence ID" value="KAA2264214.1"/>
    <property type="molecule type" value="Genomic_DNA"/>
</dbReference>
<evidence type="ECO:0000313" key="5">
    <source>
        <dbReference type="Proteomes" id="UP000323454"/>
    </source>
</evidence>
<dbReference type="GO" id="GO:0008236">
    <property type="term" value="F:serine-type peptidase activity"/>
    <property type="evidence" value="ECO:0007669"/>
    <property type="project" value="InterPro"/>
</dbReference>
<feature type="domain" description="Peptidase S9 prolyl oligopeptidase catalytic" evidence="3">
    <location>
        <begin position="114"/>
        <end position="275"/>
    </location>
</feature>
<keyword evidence="1" id="KW-0472">Membrane</keyword>
<dbReference type="Proteomes" id="UP000323454">
    <property type="component" value="Unassembled WGS sequence"/>
</dbReference>
<dbReference type="GO" id="GO:0052689">
    <property type="term" value="F:carboxylic ester hydrolase activity"/>
    <property type="evidence" value="ECO:0007669"/>
    <property type="project" value="TreeGrafter"/>
</dbReference>
<dbReference type="InterPro" id="IPR001375">
    <property type="entry name" value="Peptidase_S9_cat"/>
</dbReference>
<feature type="transmembrane region" description="Helical" evidence="1">
    <location>
        <begin position="453"/>
        <end position="474"/>
    </location>
</feature>
<dbReference type="Gene3D" id="3.40.50.1820">
    <property type="entry name" value="alpha/beta hydrolase"/>
    <property type="match status" value="1"/>
</dbReference>
<sequence>MIKSLAPVLAVAVALLASAAPSAASAEPLRQAAGGLTTEEVSFTDGDLTLHGTITAEPAAQGQRRPGLVLVGGSGPGPRTDYLHEAAAFAHAGMVVLSYDKRTVGYSTTHRDFSVLADDALAGLRTLQARADVEPTRIGLWGFSEGGWVAPLAASRSADVGFLVLVGANGFAPARQQGWELANYLRHSGASDSVVRAMSYTGVRFAAGAGLFPEANYDPVPVLERVHQPVLALWGGRDVLTPPEESPPIIRQALERGGNTHYTMRFFAEGRHNLHRSPDGFVRTDELVPGYVDAVGAWVGDLASGLPQPSVADLPHQDSRTVELPPLAWYESVPVQLAALALFLVVFGGYPVVALVRRLRGRRGQPSVRWPARLLSAAGLAVTVGFAVVFVLVNGTLSAGPVLGGRTVLWLLLQLLVLVAIGSTVGTAIALWRRRGRAQPGSAQLGSAEPGRVRPALLVVAGVVLVPWAAYWGLLSP</sequence>
<feature type="signal peptide" evidence="2">
    <location>
        <begin position="1"/>
        <end position="19"/>
    </location>
</feature>
<dbReference type="PANTHER" id="PTHR43265:SF1">
    <property type="entry name" value="ESTERASE ESTD"/>
    <property type="match status" value="1"/>
</dbReference>
<gene>
    <name evidence="4" type="ORF">F0L68_08220</name>
</gene>
<comment type="caution">
    <text evidence="4">The sequence shown here is derived from an EMBL/GenBank/DDBJ whole genome shotgun (WGS) entry which is preliminary data.</text>
</comment>
<dbReference type="GO" id="GO:0006508">
    <property type="term" value="P:proteolysis"/>
    <property type="evidence" value="ECO:0007669"/>
    <property type="project" value="InterPro"/>
</dbReference>
<evidence type="ECO:0000313" key="4">
    <source>
        <dbReference type="EMBL" id="KAA2264214.1"/>
    </source>
</evidence>
<reference evidence="4 5" key="2">
    <citation type="submission" date="2019-09" db="EMBL/GenBank/DDBJ databases">
        <authorList>
            <person name="Jin C."/>
        </authorList>
    </citation>
    <scope>NUCLEOTIDE SEQUENCE [LARGE SCALE GENOMIC DNA]</scope>
    <source>
        <strain evidence="4 5">AN110305</strain>
    </source>
</reference>
<dbReference type="RefSeq" id="WP_149848877.1">
    <property type="nucleotide sequence ID" value="NZ_VUOB01000012.1"/>
</dbReference>
<evidence type="ECO:0000256" key="2">
    <source>
        <dbReference type="SAM" id="SignalP"/>
    </source>
</evidence>
<feature type="transmembrane region" description="Helical" evidence="1">
    <location>
        <begin position="377"/>
        <end position="397"/>
    </location>
</feature>
<dbReference type="AlphaFoldDB" id="A0A5B2XMN1"/>
<keyword evidence="1" id="KW-1133">Transmembrane helix</keyword>
<organism evidence="4 5">
    <name type="scientific">Solihabitans fulvus</name>
    <dbReference type="NCBI Taxonomy" id="1892852"/>
    <lineage>
        <taxon>Bacteria</taxon>
        <taxon>Bacillati</taxon>
        <taxon>Actinomycetota</taxon>
        <taxon>Actinomycetes</taxon>
        <taxon>Pseudonocardiales</taxon>
        <taxon>Pseudonocardiaceae</taxon>
        <taxon>Solihabitans</taxon>
    </lineage>
</organism>
<dbReference type="Pfam" id="PF00326">
    <property type="entry name" value="Peptidase_S9"/>
    <property type="match status" value="1"/>
</dbReference>